<dbReference type="InterPro" id="IPR050297">
    <property type="entry name" value="LipidA_mod_glycosyltrf_83"/>
</dbReference>
<feature type="transmembrane region" description="Helical" evidence="8">
    <location>
        <begin position="25"/>
        <end position="45"/>
    </location>
</feature>
<sequence length="532" mass="55246">MTTVLDRSRVTPASAPPRRPTRTGAVFAAALLGYLLIGTVLVFGFDSIMEDALARVSAASSVTSASDPKLAAVGFVWTPLPALLMVPFAPLRALFPGLVSTGYLAVLLSAVSMAGAVAALHGIVSDLRVRAGARVLVVGLFALSPLVLIYGTNGMTEALLMLFLLLAVRALLRWVRDGGRTNDLVAAGLFLGLGYLARYEAIVPAAAVTVLVAVVTAVRTRDRHAVLVDVLLAGLPAAAAFVVWAVLSAVIVGSPFEQFTSAYGNAALVSAAGSGGLADVARQLAALAPLGLPVLLAAGWVTWRRRDVSAPVPVTVLGSVLALEWLLRASGNLFGFLRYQIMVLPLLAVLVAVLLAGAPRRRGWRSVGAAALAVLVLGGSTVTSAVLVTNAPVLASQEYLRVRPVVDTALGRAVTDTGANGMWADDRAIAARLDAMDLPEGGVLADSGAAFAVVAASAHPERFLITSDDGFAAALADPAAHGIRYVLRNDRGGVDAVRSTHPDPAATGWAREVARWPGSTRWSYGWSLWQVT</sequence>
<reference evidence="10 11" key="1">
    <citation type="submission" date="2019-02" db="EMBL/GenBank/DDBJ databases">
        <title>Sequencing the genomes of 1000 actinobacteria strains.</title>
        <authorList>
            <person name="Klenk H.-P."/>
        </authorList>
    </citation>
    <scope>NUCLEOTIDE SEQUENCE [LARGE SCALE GENOMIC DNA]</scope>
    <source>
        <strain evidence="10 11">DSM 45779</strain>
    </source>
</reference>
<comment type="subcellular location">
    <subcellularLocation>
        <location evidence="1">Cell membrane</location>
        <topology evidence="1">Multi-pass membrane protein</topology>
    </subcellularLocation>
</comment>
<evidence type="ECO:0000256" key="8">
    <source>
        <dbReference type="SAM" id="Phobius"/>
    </source>
</evidence>
<dbReference type="GO" id="GO:0016763">
    <property type="term" value="F:pentosyltransferase activity"/>
    <property type="evidence" value="ECO:0007669"/>
    <property type="project" value="TreeGrafter"/>
</dbReference>
<dbReference type="GO" id="GO:0009103">
    <property type="term" value="P:lipopolysaccharide biosynthetic process"/>
    <property type="evidence" value="ECO:0007669"/>
    <property type="project" value="UniProtKB-ARBA"/>
</dbReference>
<dbReference type="EMBL" id="SHKL01000001">
    <property type="protein sequence ID" value="RZT87694.1"/>
    <property type="molecule type" value="Genomic_DNA"/>
</dbReference>
<dbReference type="PANTHER" id="PTHR33908">
    <property type="entry name" value="MANNOSYLTRANSFERASE YKCB-RELATED"/>
    <property type="match status" value="1"/>
</dbReference>
<feature type="transmembrane region" description="Helical" evidence="8">
    <location>
        <begin position="339"/>
        <end position="357"/>
    </location>
</feature>
<keyword evidence="6 8" id="KW-1133">Transmembrane helix</keyword>
<evidence type="ECO:0000259" key="9">
    <source>
        <dbReference type="Pfam" id="PF13231"/>
    </source>
</evidence>
<keyword evidence="5 8" id="KW-0812">Transmembrane</keyword>
<feature type="domain" description="Glycosyltransferase RgtA/B/C/D-like" evidence="9">
    <location>
        <begin position="105"/>
        <end position="244"/>
    </location>
</feature>
<dbReference type="Pfam" id="PF13231">
    <property type="entry name" value="PMT_2"/>
    <property type="match status" value="1"/>
</dbReference>
<feature type="transmembrane region" description="Helical" evidence="8">
    <location>
        <begin position="158"/>
        <end position="175"/>
    </location>
</feature>
<evidence type="ECO:0000313" key="10">
    <source>
        <dbReference type="EMBL" id="RZT87694.1"/>
    </source>
</evidence>
<feature type="transmembrane region" description="Helical" evidence="8">
    <location>
        <begin position="230"/>
        <end position="252"/>
    </location>
</feature>
<feature type="transmembrane region" description="Helical" evidence="8">
    <location>
        <begin position="195"/>
        <end position="218"/>
    </location>
</feature>
<evidence type="ECO:0000256" key="4">
    <source>
        <dbReference type="ARBA" id="ARBA00022679"/>
    </source>
</evidence>
<keyword evidence="4 10" id="KW-0808">Transferase</keyword>
<gene>
    <name evidence="10" type="ORF">EV383_4620</name>
</gene>
<feature type="transmembrane region" description="Helical" evidence="8">
    <location>
        <begin position="70"/>
        <end position="91"/>
    </location>
</feature>
<evidence type="ECO:0000256" key="3">
    <source>
        <dbReference type="ARBA" id="ARBA00022676"/>
    </source>
</evidence>
<evidence type="ECO:0000256" key="5">
    <source>
        <dbReference type="ARBA" id="ARBA00022692"/>
    </source>
</evidence>
<evidence type="ECO:0000256" key="1">
    <source>
        <dbReference type="ARBA" id="ARBA00004651"/>
    </source>
</evidence>
<evidence type="ECO:0000313" key="11">
    <source>
        <dbReference type="Proteomes" id="UP000291591"/>
    </source>
</evidence>
<accession>A0A4Q7V2I6</accession>
<dbReference type="AlphaFoldDB" id="A0A4Q7V2I6"/>
<keyword evidence="2" id="KW-1003">Cell membrane</keyword>
<dbReference type="InterPro" id="IPR038731">
    <property type="entry name" value="RgtA/B/C-like"/>
</dbReference>
<feature type="transmembrane region" description="Helical" evidence="8">
    <location>
        <begin position="103"/>
        <end position="125"/>
    </location>
</feature>
<evidence type="ECO:0000256" key="2">
    <source>
        <dbReference type="ARBA" id="ARBA00022475"/>
    </source>
</evidence>
<comment type="caution">
    <text evidence="10">The sequence shown here is derived from an EMBL/GenBank/DDBJ whole genome shotgun (WGS) entry which is preliminary data.</text>
</comment>
<proteinExistence type="predicted"/>
<dbReference type="GO" id="GO:0005886">
    <property type="term" value="C:plasma membrane"/>
    <property type="evidence" value="ECO:0007669"/>
    <property type="project" value="UniProtKB-SubCell"/>
</dbReference>
<feature type="transmembrane region" description="Helical" evidence="8">
    <location>
        <begin position="131"/>
        <end position="151"/>
    </location>
</feature>
<keyword evidence="11" id="KW-1185">Reference proteome</keyword>
<dbReference type="OrthoDB" id="3276839at2"/>
<keyword evidence="7 8" id="KW-0472">Membrane</keyword>
<dbReference type="PANTHER" id="PTHR33908:SF11">
    <property type="entry name" value="MEMBRANE PROTEIN"/>
    <property type="match status" value="1"/>
</dbReference>
<dbReference type="Proteomes" id="UP000291591">
    <property type="component" value="Unassembled WGS sequence"/>
</dbReference>
<evidence type="ECO:0000256" key="6">
    <source>
        <dbReference type="ARBA" id="ARBA00022989"/>
    </source>
</evidence>
<name>A0A4Q7V2I6_PSEST</name>
<feature type="transmembrane region" description="Helical" evidence="8">
    <location>
        <begin position="284"/>
        <end position="303"/>
    </location>
</feature>
<keyword evidence="3 10" id="KW-0328">Glycosyltransferase</keyword>
<dbReference type="RefSeq" id="WP_130291808.1">
    <property type="nucleotide sequence ID" value="NZ_SHKL01000001.1"/>
</dbReference>
<feature type="transmembrane region" description="Helical" evidence="8">
    <location>
        <begin position="369"/>
        <end position="388"/>
    </location>
</feature>
<organism evidence="10 11">
    <name type="scientific">Pseudonocardia sediminis</name>
    <dbReference type="NCBI Taxonomy" id="1397368"/>
    <lineage>
        <taxon>Bacteria</taxon>
        <taxon>Bacillati</taxon>
        <taxon>Actinomycetota</taxon>
        <taxon>Actinomycetes</taxon>
        <taxon>Pseudonocardiales</taxon>
        <taxon>Pseudonocardiaceae</taxon>
        <taxon>Pseudonocardia</taxon>
    </lineage>
</organism>
<protein>
    <submittedName>
        <fullName evidence="10">Dolichyl-phosphate-mannose-protein mannosyltransferase</fullName>
    </submittedName>
</protein>
<evidence type="ECO:0000256" key="7">
    <source>
        <dbReference type="ARBA" id="ARBA00023136"/>
    </source>
</evidence>
<feature type="transmembrane region" description="Helical" evidence="8">
    <location>
        <begin position="310"/>
        <end position="327"/>
    </location>
</feature>